<dbReference type="GO" id="GO:0016020">
    <property type="term" value="C:membrane"/>
    <property type="evidence" value="ECO:0007669"/>
    <property type="project" value="UniProtKB-SubCell"/>
</dbReference>
<evidence type="ECO:0000256" key="5">
    <source>
        <dbReference type="RuleBase" id="RU004379"/>
    </source>
</evidence>
<evidence type="ECO:0000256" key="3">
    <source>
        <dbReference type="ARBA" id="ARBA00022989"/>
    </source>
</evidence>
<gene>
    <name evidence="7" type="ORF">PV06_00209</name>
</gene>
<comment type="similarity">
    <text evidence="5">Belongs to the BI1 family.</text>
</comment>
<dbReference type="VEuPathDB" id="FungiDB:PV06_00209"/>
<name>A0A0D2B5L7_9EURO</name>
<keyword evidence="3 5" id="KW-1133">Transmembrane helix</keyword>
<dbReference type="RefSeq" id="XP_016267732.1">
    <property type="nucleotide sequence ID" value="XM_016400679.1"/>
</dbReference>
<dbReference type="EMBL" id="KN847332">
    <property type="protein sequence ID" value="KIW47516.1"/>
    <property type="molecule type" value="Genomic_DNA"/>
</dbReference>
<evidence type="ECO:0000313" key="7">
    <source>
        <dbReference type="EMBL" id="KIW47516.1"/>
    </source>
</evidence>
<dbReference type="PANTHER" id="PTHR23291">
    <property type="entry name" value="BAX INHIBITOR-RELATED"/>
    <property type="match status" value="1"/>
</dbReference>
<proteinExistence type="inferred from homology"/>
<evidence type="ECO:0000256" key="2">
    <source>
        <dbReference type="ARBA" id="ARBA00022692"/>
    </source>
</evidence>
<keyword evidence="2 5" id="KW-0812">Transmembrane</keyword>
<reference evidence="7 8" key="1">
    <citation type="submission" date="2015-01" db="EMBL/GenBank/DDBJ databases">
        <title>The Genome Sequence of Exophiala oligosperma CBS72588.</title>
        <authorList>
            <consortium name="The Broad Institute Genomics Platform"/>
            <person name="Cuomo C."/>
            <person name="de Hoog S."/>
            <person name="Gorbushina A."/>
            <person name="Stielow B."/>
            <person name="Teixiera M."/>
            <person name="Abouelleil A."/>
            <person name="Chapman S.B."/>
            <person name="Priest M."/>
            <person name="Young S.K."/>
            <person name="Wortman J."/>
            <person name="Nusbaum C."/>
            <person name="Birren B."/>
        </authorList>
    </citation>
    <scope>NUCLEOTIDE SEQUENCE [LARGE SCALE GENOMIC DNA]</scope>
    <source>
        <strain evidence="7 8">CBS 72588</strain>
    </source>
</reference>
<evidence type="ECO:0000256" key="1">
    <source>
        <dbReference type="ARBA" id="ARBA00004141"/>
    </source>
</evidence>
<evidence type="ECO:0000256" key="4">
    <source>
        <dbReference type="ARBA" id="ARBA00023136"/>
    </source>
</evidence>
<protein>
    <recommendedName>
        <fullName evidence="9">Protein lifeguard 4</fullName>
    </recommendedName>
</protein>
<dbReference type="STRING" id="215243.A0A0D2B5L7"/>
<dbReference type="Pfam" id="PF01027">
    <property type="entry name" value="Bax1-I"/>
    <property type="match status" value="1"/>
</dbReference>
<dbReference type="GeneID" id="27352283"/>
<evidence type="ECO:0000313" key="8">
    <source>
        <dbReference type="Proteomes" id="UP000053342"/>
    </source>
</evidence>
<dbReference type="PANTHER" id="PTHR23291:SF50">
    <property type="entry name" value="PROTEIN LIFEGUARD 4"/>
    <property type="match status" value="1"/>
</dbReference>
<feature type="region of interest" description="Disordered" evidence="6">
    <location>
        <begin position="1"/>
        <end position="51"/>
    </location>
</feature>
<dbReference type="AlphaFoldDB" id="A0A0D2B5L7"/>
<evidence type="ECO:0008006" key="9">
    <source>
        <dbReference type="Google" id="ProtNLM"/>
    </source>
</evidence>
<feature type="transmembrane region" description="Helical" evidence="5">
    <location>
        <begin position="111"/>
        <end position="129"/>
    </location>
</feature>
<feature type="transmembrane region" description="Helical" evidence="5">
    <location>
        <begin position="221"/>
        <end position="239"/>
    </location>
</feature>
<feature type="transmembrane region" description="Helical" evidence="5">
    <location>
        <begin position="251"/>
        <end position="273"/>
    </location>
</feature>
<organism evidence="7 8">
    <name type="scientific">Exophiala oligosperma</name>
    <dbReference type="NCBI Taxonomy" id="215243"/>
    <lineage>
        <taxon>Eukaryota</taxon>
        <taxon>Fungi</taxon>
        <taxon>Dikarya</taxon>
        <taxon>Ascomycota</taxon>
        <taxon>Pezizomycotina</taxon>
        <taxon>Eurotiomycetes</taxon>
        <taxon>Chaetothyriomycetidae</taxon>
        <taxon>Chaetothyriales</taxon>
        <taxon>Herpotrichiellaceae</taxon>
        <taxon>Exophiala</taxon>
    </lineage>
</organism>
<dbReference type="CDD" id="cd10429">
    <property type="entry name" value="GAAP_like"/>
    <property type="match status" value="1"/>
</dbReference>
<dbReference type="Proteomes" id="UP000053342">
    <property type="component" value="Unassembled WGS sequence"/>
</dbReference>
<feature type="transmembrane region" description="Helical" evidence="5">
    <location>
        <begin position="165"/>
        <end position="183"/>
    </location>
</feature>
<comment type="subcellular location">
    <subcellularLocation>
        <location evidence="1">Membrane</location>
        <topology evidence="1">Multi-pass membrane protein</topology>
    </subcellularLocation>
</comment>
<evidence type="ECO:0000256" key="6">
    <source>
        <dbReference type="SAM" id="MobiDB-lite"/>
    </source>
</evidence>
<accession>A0A0D2B5L7</accession>
<keyword evidence="8" id="KW-1185">Reference proteome</keyword>
<dbReference type="OrthoDB" id="7933078at2759"/>
<dbReference type="InterPro" id="IPR006214">
    <property type="entry name" value="Bax_inhibitor_1-related"/>
</dbReference>
<feature type="transmembrane region" description="Helical" evidence="5">
    <location>
        <begin position="78"/>
        <end position="99"/>
    </location>
</feature>
<sequence>MASKAKYQPAPQRDSFDEPPPSYNAAGPSLNQGINQGINQGGYGTPREEDDNVPDDFKFGGSVYEATLDIRMAFVRKVYSILTVQIFMTMALSCVSFFSSGYRNWIQSNSWMMWVSLFGAIGFMLLTYWKRKSYPQNMIFLSGFTALEAYSISVITSFYESRIVIQALIMTLGVFVFLTMFACQTKYDFTSWIPYLFGALWLMIIFGFMAAFFPRNSTTELIYGGVAALIFSGYILVDTQLVMRHYHVDEYIAASISLYLDILNLFLAILRILNSQNNN</sequence>
<dbReference type="HOGENOM" id="CLU_058671_0_0_1"/>
<feature type="transmembrane region" description="Helical" evidence="5">
    <location>
        <begin position="195"/>
        <end position="215"/>
    </location>
</feature>
<keyword evidence="4 5" id="KW-0472">Membrane</keyword>